<dbReference type="Proteomes" id="UP001283361">
    <property type="component" value="Unassembled WGS sequence"/>
</dbReference>
<evidence type="ECO:0000313" key="2">
    <source>
        <dbReference type="EMBL" id="KAK3781558.1"/>
    </source>
</evidence>
<accession>A0AAE1DTZ2</accession>
<feature type="compositionally biased region" description="Polar residues" evidence="1">
    <location>
        <begin position="1"/>
        <end position="10"/>
    </location>
</feature>
<proteinExistence type="predicted"/>
<feature type="region of interest" description="Disordered" evidence="1">
    <location>
        <begin position="129"/>
        <end position="152"/>
    </location>
</feature>
<gene>
    <name evidence="2" type="ORF">RRG08_054897</name>
</gene>
<feature type="region of interest" description="Disordered" evidence="1">
    <location>
        <begin position="1"/>
        <end position="23"/>
    </location>
</feature>
<evidence type="ECO:0000256" key="1">
    <source>
        <dbReference type="SAM" id="MobiDB-lite"/>
    </source>
</evidence>
<reference evidence="2" key="1">
    <citation type="journal article" date="2023" name="G3 (Bethesda)">
        <title>A reference genome for the long-term kleptoplast-retaining sea slug Elysia crispata morphotype clarki.</title>
        <authorList>
            <person name="Eastman K.E."/>
            <person name="Pendleton A.L."/>
            <person name="Shaikh M.A."/>
            <person name="Suttiyut T."/>
            <person name="Ogas R."/>
            <person name="Tomko P."/>
            <person name="Gavelis G."/>
            <person name="Widhalm J.R."/>
            <person name="Wisecaver J.H."/>
        </authorList>
    </citation>
    <scope>NUCLEOTIDE SEQUENCE</scope>
    <source>
        <strain evidence="2">ECLA1</strain>
    </source>
</reference>
<keyword evidence="3" id="KW-1185">Reference proteome</keyword>
<comment type="caution">
    <text evidence="2">The sequence shown here is derived from an EMBL/GenBank/DDBJ whole genome shotgun (WGS) entry which is preliminary data.</text>
</comment>
<dbReference type="AlphaFoldDB" id="A0AAE1DTZ2"/>
<protein>
    <submittedName>
        <fullName evidence="2">Uncharacterized protein</fullName>
    </submittedName>
</protein>
<evidence type="ECO:0000313" key="3">
    <source>
        <dbReference type="Proteomes" id="UP001283361"/>
    </source>
</evidence>
<dbReference type="EMBL" id="JAWDGP010002623">
    <property type="protein sequence ID" value="KAK3781558.1"/>
    <property type="molecule type" value="Genomic_DNA"/>
</dbReference>
<sequence>MERGTATSHGRQGKLSGVGGRSVAETRAGSADCETGSEKMALLVGRRPGLLACLSCLWVADSLPCSGCRERRTSKIRVEVYKISRPQVLLCVYSDHRARRSLRYQGPRKLSRCRSSPDASRIRHACASTKPGRGVLQPSDRTTRRTHRERGPVASGLGRSLVVNYFPRANHHHYPFIAKERAITTIQSTARERAITTIQSTARERAFTTIQSKAKERAINTIQSKARERTINTIRSLLRANYHLYPFMAREQAITTIQPTARVRTITTVQSTARERTIFNILLRACLSIVHGQHSCSQPKSERY</sequence>
<name>A0AAE1DTZ2_9GAST</name>
<organism evidence="2 3">
    <name type="scientific">Elysia crispata</name>
    <name type="common">lettuce slug</name>
    <dbReference type="NCBI Taxonomy" id="231223"/>
    <lineage>
        <taxon>Eukaryota</taxon>
        <taxon>Metazoa</taxon>
        <taxon>Spiralia</taxon>
        <taxon>Lophotrochozoa</taxon>
        <taxon>Mollusca</taxon>
        <taxon>Gastropoda</taxon>
        <taxon>Heterobranchia</taxon>
        <taxon>Euthyneura</taxon>
        <taxon>Panpulmonata</taxon>
        <taxon>Sacoglossa</taxon>
        <taxon>Placobranchoidea</taxon>
        <taxon>Plakobranchidae</taxon>
        <taxon>Elysia</taxon>
    </lineage>
</organism>